<keyword evidence="2" id="KW-1185">Reference proteome</keyword>
<dbReference type="EMBL" id="JABEND010000005">
    <property type="protein sequence ID" value="NNG36192.1"/>
    <property type="molecule type" value="Genomic_DNA"/>
</dbReference>
<dbReference type="RefSeq" id="WP_171199867.1">
    <property type="nucleotide sequence ID" value="NZ_JABEND010000005.1"/>
</dbReference>
<evidence type="ECO:0000313" key="2">
    <source>
        <dbReference type="Proteomes" id="UP000562984"/>
    </source>
</evidence>
<accession>A0A849AH68</accession>
<comment type="caution">
    <text evidence="1">The sequence shown here is derived from an EMBL/GenBank/DDBJ whole genome shotgun (WGS) entry which is preliminary data.</text>
</comment>
<dbReference type="AlphaFoldDB" id="A0A849AH68"/>
<evidence type="ECO:0000313" key="1">
    <source>
        <dbReference type="EMBL" id="NNG36192.1"/>
    </source>
</evidence>
<proteinExistence type="predicted"/>
<dbReference type="Proteomes" id="UP000562984">
    <property type="component" value="Unassembled WGS sequence"/>
</dbReference>
<sequence>MSKRLQVVMDDAEYADLESAARRDGETVSHWVRRALREARRQQPKASSARKLAVLRSVLVHDFPTGDIDQLLAETERGYQA</sequence>
<reference evidence="1 2" key="1">
    <citation type="submission" date="2020-05" db="EMBL/GenBank/DDBJ databases">
        <title>Nakamurella sp. DB0629 isolated from air conditioner.</title>
        <authorList>
            <person name="Kim D.H."/>
            <person name="Kim D.-U."/>
        </authorList>
    </citation>
    <scope>NUCLEOTIDE SEQUENCE [LARGE SCALE GENOMIC DNA]</scope>
    <source>
        <strain evidence="1 2">DB0629</strain>
    </source>
</reference>
<protein>
    <submittedName>
        <fullName evidence="1">Antitoxin</fullName>
    </submittedName>
</protein>
<organism evidence="1 2">
    <name type="scientific">Nakamurella aerolata</name>
    <dbReference type="NCBI Taxonomy" id="1656892"/>
    <lineage>
        <taxon>Bacteria</taxon>
        <taxon>Bacillati</taxon>
        <taxon>Actinomycetota</taxon>
        <taxon>Actinomycetes</taxon>
        <taxon>Nakamurellales</taxon>
        <taxon>Nakamurellaceae</taxon>
        <taxon>Nakamurella</taxon>
    </lineage>
</organism>
<gene>
    <name evidence="1" type="ORF">HKD39_10795</name>
</gene>
<name>A0A849AH68_9ACTN</name>